<dbReference type="CDD" id="cd08054">
    <property type="entry name" value="gp6"/>
    <property type="match status" value="1"/>
</dbReference>
<dbReference type="Gene3D" id="1.10.3230.30">
    <property type="entry name" value="Phage gp6-like head-tail connector protein"/>
    <property type="match status" value="1"/>
</dbReference>
<reference evidence="1 2" key="1">
    <citation type="submission" date="2019-11" db="EMBL/GenBank/DDBJ databases">
        <title>The genome sequence of Methylocystis heyeri.</title>
        <authorList>
            <person name="Oshkin I.Y."/>
            <person name="Miroshnikov K."/>
            <person name="Dedysh S.N."/>
        </authorList>
    </citation>
    <scope>NUCLEOTIDE SEQUENCE [LARGE SCALE GENOMIC DNA]</scope>
    <source>
        <strain evidence="1 2">H2</strain>
    </source>
</reference>
<dbReference type="InterPro" id="IPR021146">
    <property type="entry name" value="Phage_gp6-like_head-tail"/>
</dbReference>
<protein>
    <submittedName>
        <fullName evidence="1">Phage gp6-like head-tail connector protein</fullName>
    </submittedName>
</protein>
<evidence type="ECO:0000313" key="1">
    <source>
        <dbReference type="EMBL" id="QGM46659.1"/>
    </source>
</evidence>
<dbReference type="Proteomes" id="UP000309061">
    <property type="component" value="Chromosome"/>
</dbReference>
<dbReference type="Pfam" id="PF05135">
    <property type="entry name" value="Phage_connect_1"/>
    <property type="match status" value="1"/>
</dbReference>
<dbReference type="OrthoDB" id="7307102at2"/>
<organism evidence="1 2">
    <name type="scientific">Methylocystis heyeri</name>
    <dbReference type="NCBI Taxonomy" id="391905"/>
    <lineage>
        <taxon>Bacteria</taxon>
        <taxon>Pseudomonadati</taxon>
        <taxon>Pseudomonadota</taxon>
        <taxon>Alphaproteobacteria</taxon>
        <taxon>Hyphomicrobiales</taxon>
        <taxon>Methylocystaceae</taxon>
        <taxon>Methylocystis</taxon>
    </lineage>
</organism>
<gene>
    <name evidence="1" type="ORF">H2LOC_013685</name>
</gene>
<sequence>MSILTLDDFKAHANIITTDEDAMIQGKIDAAEAWVGSFIGQSLSSYPTQPPDAPIMEAVKQLAAHLYNNRESVFVGTSIADNCPGLSGLLAPYRQWNF</sequence>
<dbReference type="EMBL" id="CP046052">
    <property type="protein sequence ID" value="QGM46659.1"/>
    <property type="molecule type" value="Genomic_DNA"/>
</dbReference>
<accession>A0A6B8KGB4</accession>
<name>A0A6B8KGB4_9HYPH</name>
<keyword evidence="2" id="KW-1185">Reference proteome</keyword>
<dbReference type="NCBIfam" id="TIGR01560">
    <property type="entry name" value="put_DNA_pack"/>
    <property type="match status" value="1"/>
</dbReference>
<evidence type="ECO:0000313" key="2">
    <source>
        <dbReference type="Proteomes" id="UP000309061"/>
    </source>
</evidence>
<proteinExistence type="predicted"/>
<dbReference type="KEGG" id="mhey:H2LOC_013685"/>
<dbReference type="AlphaFoldDB" id="A0A6B8KGB4"/>
<dbReference type="RefSeq" id="WP_136496883.1">
    <property type="nucleotide sequence ID" value="NZ_CP046052.1"/>
</dbReference>
<dbReference type="InterPro" id="IPR006450">
    <property type="entry name" value="Phage_HK97_gp6-like"/>
</dbReference>